<protein>
    <recommendedName>
        <fullName evidence="2">Defective in cullin neddylation protein</fullName>
    </recommendedName>
</protein>
<dbReference type="Gene3D" id="1.10.238.10">
    <property type="entry name" value="EF-hand"/>
    <property type="match status" value="1"/>
</dbReference>
<organism evidence="4 5">
    <name type="scientific">Anaeramoeba flamelloides</name>
    <dbReference type="NCBI Taxonomy" id="1746091"/>
    <lineage>
        <taxon>Eukaryota</taxon>
        <taxon>Metamonada</taxon>
        <taxon>Anaeramoebidae</taxon>
        <taxon>Anaeramoeba</taxon>
    </lineage>
</organism>
<dbReference type="GO" id="GO:0031624">
    <property type="term" value="F:ubiquitin conjugating enzyme binding"/>
    <property type="evidence" value="ECO:0007669"/>
    <property type="project" value="TreeGrafter"/>
</dbReference>
<dbReference type="InterPro" id="IPR005176">
    <property type="entry name" value="PONY_dom"/>
</dbReference>
<dbReference type="Pfam" id="PF14555">
    <property type="entry name" value="UBA_4"/>
    <property type="match status" value="1"/>
</dbReference>
<dbReference type="GO" id="GO:0045116">
    <property type="term" value="P:protein neddylation"/>
    <property type="evidence" value="ECO:0007669"/>
    <property type="project" value="TreeGrafter"/>
</dbReference>
<evidence type="ECO:0000259" key="3">
    <source>
        <dbReference type="PROSITE" id="PS51229"/>
    </source>
</evidence>
<comment type="function">
    <text evidence="2">Neddylation of cullins play an essential role in the regulation of SCF-type complexes activity.</text>
</comment>
<dbReference type="PANTHER" id="PTHR12281:SF31">
    <property type="entry name" value="DCN1-LIKE PROTEIN 3"/>
    <property type="match status" value="1"/>
</dbReference>
<evidence type="ECO:0000256" key="1">
    <source>
        <dbReference type="ARBA" id="ARBA00022786"/>
    </source>
</evidence>
<proteinExistence type="predicted"/>
<keyword evidence="1" id="KW-0833">Ubl conjugation pathway</keyword>
<sequence>MNQNKKTKIQNFVRFTCTNKETAQKYLGSTLWNIERAVTQWFQKHPYGQSNGNSDIECLTNNKKSKKKCKRKELKGEKSNFIDPEGLQTFFDKIGVDIMDEMALIVSWKLNAKEMGIYTKQEFVENWWKYKAIPVQLAIQLWKIVLPNRFTLLDEWVEFLSQKDNIKLSITRDTWKLLLDFALVIKPDLSNYDAMSAWPVLIDDFCEYVKENN</sequence>
<dbReference type="Gene3D" id="1.10.8.10">
    <property type="entry name" value="DNA helicase RuvA subunit, C-terminal domain"/>
    <property type="match status" value="1"/>
</dbReference>
<dbReference type="InterPro" id="IPR014764">
    <property type="entry name" value="DCN-prot"/>
</dbReference>
<accession>A0AAV7ZS93</accession>
<evidence type="ECO:0000256" key="2">
    <source>
        <dbReference type="RuleBase" id="RU410713"/>
    </source>
</evidence>
<reference evidence="4" key="1">
    <citation type="submission" date="2022-08" db="EMBL/GenBank/DDBJ databases">
        <title>Novel sulphate-reducing endosymbionts in the free-living metamonad Anaeramoeba.</title>
        <authorList>
            <person name="Jerlstrom-Hultqvist J."/>
            <person name="Cepicka I."/>
            <person name="Gallot-Lavallee L."/>
            <person name="Salas-Leiva D."/>
            <person name="Curtis B.A."/>
            <person name="Zahonova K."/>
            <person name="Pipaliya S."/>
            <person name="Dacks J."/>
            <person name="Roger A.J."/>
        </authorList>
    </citation>
    <scope>NUCLEOTIDE SEQUENCE</scope>
    <source>
        <strain evidence="4">Busselton2</strain>
    </source>
</reference>
<dbReference type="FunFam" id="1.10.238.200:FF:000003">
    <property type="entry name" value="DCN1-like protein 3"/>
    <property type="match status" value="1"/>
</dbReference>
<dbReference type="Proteomes" id="UP001146793">
    <property type="component" value="Unassembled WGS sequence"/>
</dbReference>
<gene>
    <name evidence="4" type="ORF">M0812_09570</name>
</gene>
<dbReference type="InterPro" id="IPR042460">
    <property type="entry name" value="DCN1-like_PONY"/>
</dbReference>
<dbReference type="Pfam" id="PF03556">
    <property type="entry name" value="Cullin_binding"/>
    <property type="match status" value="1"/>
</dbReference>
<dbReference type="GO" id="GO:0097602">
    <property type="term" value="F:cullin family protein binding"/>
    <property type="evidence" value="ECO:0007669"/>
    <property type="project" value="TreeGrafter"/>
</dbReference>
<evidence type="ECO:0000313" key="5">
    <source>
        <dbReference type="Proteomes" id="UP001146793"/>
    </source>
</evidence>
<dbReference type="SUPFAM" id="SSF46934">
    <property type="entry name" value="UBA-like"/>
    <property type="match status" value="1"/>
</dbReference>
<dbReference type="GO" id="GO:0005886">
    <property type="term" value="C:plasma membrane"/>
    <property type="evidence" value="ECO:0007669"/>
    <property type="project" value="UniProtKB-ARBA"/>
</dbReference>
<feature type="domain" description="DCUN1" evidence="3">
    <location>
        <begin position="131"/>
        <end position="210"/>
    </location>
</feature>
<evidence type="ECO:0000313" key="4">
    <source>
        <dbReference type="EMBL" id="KAJ3443726.1"/>
    </source>
</evidence>
<dbReference type="GO" id="GO:0032182">
    <property type="term" value="F:ubiquitin-like protein binding"/>
    <property type="evidence" value="ECO:0007669"/>
    <property type="project" value="TreeGrafter"/>
</dbReference>
<name>A0AAV7ZS93_9EUKA</name>
<dbReference type="EMBL" id="JANTQA010000023">
    <property type="protein sequence ID" value="KAJ3443726.1"/>
    <property type="molecule type" value="Genomic_DNA"/>
</dbReference>
<dbReference type="InterPro" id="IPR009060">
    <property type="entry name" value="UBA-like_sf"/>
</dbReference>
<dbReference type="AlphaFoldDB" id="A0AAV7ZS93"/>
<comment type="caution">
    <text evidence="4">The sequence shown here is derived from an EMBL/GenBank/DDBJ whole genome shotgun (WGS) entry which is preliminary data.</text>
</comment>
<dbReference type="GO" id="GO:0000151">
    <property type="term" value="C:ubiquitin ligase complex"/>
    <property type="evidence" value="ECO:0007669"/>
    <property type="project" value="TreeGrafter"/>
</dbReference>
<dbReference type="PROSITE" id="PS51229">
    <property type="entry name" value="DCUN1"/>
    <property type="match status" value="1"/>
</dbReference>
<dbReference type="PANTHER" id="PTHR12281">
    <property type="entry name" value="RP42 RELATED"/>
    <property type="match status" value="1"/>
</dbReference>
<dbReference type="Gene3D" id="1.10.238.200">
    <property type="entry name" value="Cullin, PONY binding domain"/>
    <property type="match status" value="1"/>
</dbReference>